<feature type="signal peptide" evidence="12">
    <location>
        <begin position="1"/>
        <end position="16"/>
    </location>
</feature>
<accession>A0A6P5M9G4</accession>
<feature type="chain" id="PRO_5028205868" description="Cytochrome c oxidase subunit 8" evidence="12">
    <location>
        <begin position="17"/>
        <end position="93"/>
    </location>
</feature>
<dbReference type="InterPro" id="IPR036548">
    <property type="entry name" value="Cyt_c_oxidase_su8_sf"/>
</dbReference>
<protein>
    <recommendedName>
        <fullName evidence="11">Cytochrome c oxidase subunit 8</fullName>
    </recommendedName>
    <alternativeName>
        <fullName evidence="11">Cytochrome c oxidase polypeptide VIII</fullName>
    </alternativeName>
</protein>
<comment type="similarity">
    <text evidence="3 11">Belongs to the cytochrome c oxidase VIII family.</text>
</comment>
<dbReference type="InParanoid" id="A0A6P5M9G4"/>
<keyword evidence="12" id="KW-0732">Signal</keyword>
<feature type="transmembrane region" description="Helical" evidence="11">
    <location>
        <begin position="61"/>
        <end position="83"/>
    </location>
</feature>
<dbReference type="GO" id="GO:0045277">
    <property type="term" value="C:respiratory chain complex IV"/>
    <property type="evidence" value="ECO:0007669"/>
    <property type="project" value="UniProtKB-UniRule"/>
</dbReference>
<evidence type="ECO:0000256" key="9">
    <source>
        <dbReference type="ARBA" id="ARBA00023128"/>
    </source>
</evidence>
<keyword evidence="8 11" id="KW-1133">Transmembrane helix</keyword>
<evidence type="ECO:0000256" key="8">
    <source>
        <dbReference type="ARBA" id="ARBA00022989"/>
    </source>
</evidence>
<keyword evidence="13" id="KW-1185">Reference proteome</keyword>
<keyword evidence="7 11" id="KW-0809">Transit peptide</keyword>
<evidence type="ECO:0000256" key="5">
    <source>
        <dbReference type="ARBA" id="ARBA00022792"/>
    </source>
</evidence>
<keyword evidence="5 11" id="KW-0999">Mitochondrion inner membrane</keyword>
<dbReference type="GO" id="GO:0006123">
    <property type="term" value="P:mitochondrial electron transport, cytochrome c to oxygen"/>
    <property type="evidence" value="ECO:0007669"/>
    <property type="project" value="UniProtKB-UniRule"/>
</dbReference>
<evidence type="ECO:0000256" key="1">
    <source>
        <dbReference type="ARBA" id="ARBA00004434"/>
    </source>
</evidence>
<dbReference type="KEGG" id="pcw:110223582"/>
<evidence type="ECO:0000256" key="11">
    <source>
        <dbReference type="RuleBase" id="RU368101"/>
    </source>
</evidence>
<evidence type="ECO:0000256" key="6">
    <source>
        <dbReference type="ARBA" id="ARBA00022843"/>
    </source>
</evidence>
<evidence type="ECO:0000256" key="2">
    <source>
        <dbReference type="ARBA" id="ARBA00004673"/>
    </source>
</evidence>
<keyword evidence="4 11" id="KW-0812">Transmembrane</keyword>
<evidence type="ECO:0000256" key="12">
    <source>
        <dbReference type="SAM" id="SignalP"/>
    </source>
</evidence>
<dbReference type="UniPathway" id="UPA00705"/>
<organism evidence="13 14">
    <name type="scientific">Phascolarctos cinereus</name>
    <name type="common">Koala</name>
    <dbReference type="NCBI Taxonomy" id="38626"/>
    <lineage>
        <taxon>Eukaryota</taxon>
        <taxon>Metazoa</taxon>
        <taxon>Chordata</taxon>
        <taxon>Craniata</taxon>
        <taxon>Vertebrata</taxon>
        <taxon>Euteleostomi</taxon>
        <taxon>Mammalia</taxon>
        <taxon>Metatheria</taxon>
        <taxon>Diprotodontia</taxon>
        <taxon>Phascolarctidae</taxon>
        <taxon>Phascolarctos</taxon>
    </lineage>
</organism>
<dbReference type="AlphaFoldDB" id="A0A6P5M9G4"/>
<comment type="pathway">
    <text evidence="2 11">Energy metabolism; oxidative phosphorylation.</text>
</comment>
<dbReference type="PANTHER" id="PTHR16717:SF1">
    <property type="entry name" value="CYTOCHROME C OXIDASE SUBUNIT 8A, MITOCHONDRIAL"/>
    <property type="match status" value="1"/>
</dbReference>
<proteinExistence type="inferred from homology"/>
<comment type="subunit">
    <text evidence="11">Component of the cytochrome c oxidase (complex IV, CIV), a multisubunit enzyme composed of 14 subunits. The complex is composed of a catalytic core of 3 subunits MT-CO1, MT-CO2 and MT-CO3, encoded in the mitochondrial DNA, and 11 supernumerary subunits COX4I, COX5A, COX5B, COX6A, COX6B, COX6C, COX7A, COX7B, COX7C, COX8 and NDUFA4, which are encoded in the nuclear genome. The complex exists as a monomer or a dimer and forms supercomplexes (SCs) in the inner mitochondrial membrane with NADH-ubiquinone oxidoreductase (complex I, CI) and ubiquinol-cytochrome c oxidoreductase (cytochrome b-c1 complex, complex III, CIII), resulting in different assemblies (supercomplex SCI(1)III(2)IV(1) and megacomplex MCI(2)III(2)IV(2)).</text>
</comment>
<evidence type="ECO:0000256" key="7">
    <source>
        <dbReference type="ARBA" id="ARBA00022946"/>
    </source>
</evidence>
<dbReference type="FunCoup" id="A0A6P5M9G4">
    <property type="interactions" value="372"/>
</dbReference>
<dbReference type="SUPFAM" id="SSF81431">
    <property type="entry name" value="Mitochondrial cytochrome c oxidase subunit VIIIb (aka IX)"/>
    <property type="match status" value="1"/>
</dbReference>
<name>A0A6P5M9G4_PHACI</name>
<gene>
    <name evidence="14" type="primary">LOC110223582</name>
</gene>
<comment type="subcellular location">
    <subcellularLocation>
        <location evidence="1 11">Mitochondrion inner membrane</location>
        <topology evidence="1 11">Single-pass membrane protein</topology>
    </subcellularLocation>
</comment>
<dbReference type="Pfam" id="PF02285">
    <property type="entry name" value="COX8"/>
    <property type="match status" value="1"/>
</dbReference>
<dbReference type="GO" id="GO:0005743">
    <property type="term" value="C:mitochondrial inner membrane"/>
    <property type="evidence" value="ECO:0007669"/>
    <property type="project" value="UniProtKB-SubCell"/>
</dbReference>
<reference evidence="14" key="1">
    <citation type="submission" date="2025-08" db="UniProtKB">
        <authorList>
            <consortium name="RefSeq"/>
        </authorList>
    </citation>
    <scope>IDENTIFICATION</scope>
    <source>
        <tissue evidence="14">Spleen</tissue>
    </source>
</reference>
<evidence type="ECO:0000313" key="13">
    <source>
        <dbReference type="Proteomes" id="UP000515140"/>
    </source>
</evidence>
<dbReference type="Gene3D" id="4.10.81.10">
    <property type="entry name" value="Cytochrome c oxidase, subunit 8"/>
    <property type="match status" value="1"/>
</dbReference>
<keyword evidence="6" id="KW-0832">Ubl conjugation</keyword>
<dbReference type="GeneID" id="110223582"/>
<evidence type="ECO:0000256" key="4">
    <source>
        <dbReference type="ARBA" id="ARBA00022692"/>
    </source>
</evidence>
<dbReference type="Proteomes" id="UP000515140">
    <property type="component" value="Unplaced"/>
</dbReference>
<keyword evidence="9 11" id="KW-0496">Mitochondrion</keyword>
<evidence type="ECO:0000256" key="10">
    <source>
        <dbReference type="ARBA" id="ARBA00023136"/>
    </source>
</evidence>
<evidence type="ECO:0000313" key="14">
    <source>
        <dbReference type="RefSeq" id="XP_020864831.1"/>
    </source>
</evidence>
<keyword evidence="10 11" id="KW-0472">Membrane</keyword>
<evidence type="ECO:0000256" key="3">
    <source>
        <dbReference type="ARBA" id="ARBA00010117"/>
    </source>
</evidence>
<comment type="function">
    <text evidence="11">Component of the cytochrome c oxidase, the last enzyme in the mitochondrial electron transport chain which drives oxidative phosphorylation. The respiratory chain contains 3 multisubunit complexes succinate dehydrogenase (complex II, CII), ubiquinol-cytochrome c oxidoreductase (cytochrome b-c1 complex, complex III, CIII) and cytochrome c oxidase (complex IV, CIV), that cooperate to transfer electrons derived from NADH and succinate to molecular oxygen, creating an electrochemical gradient over the inner membrane that drives transmembrane transport and the ATP synthase. Cytochrome c oxidase is the component of the respiratory chain that catalyzes the reduction of oxygen to water. Electrons originating from reduced cytochrome c in the intermembrane space (IMS) are transferred via the dinuclear copper A center (CU(A)) of subunit 2 and heme A of subunit 1 to the active site in subunit 1, a binuclear center (BNC) formed by heme A3 and copper B (CU(B)). The BNC reduces molecular oxygen to 2 water molecules using 4 electrons from cytochrome c in the IMS and 4 protons from the mitochondrial matrix.</text>
</comment>
<dbReference type="PANTHER" id="PTHR16717">
    <property type="entry name" value="CYTOCHROME C OXIDASE POLYPEPTIDE VIII"/>
    <property type="match status" value="1"/>
</dbReference>
<dbReference type="RefSeq" id="XP_020864831.1">
    <property type="nucleotide sequence ID" value="XM_021009172.1"/>
</dbReference>
<dbReference type="InterPro" id="IPR003205">
    <property type="entry name" value="Cyt_c_oxidase_su8"/>
</dbReference>
<sequence length="93" mass="10205">MGLWPLLLFLPRELVAAPPRPCQASSPDAAMSALAPRLLSGLTRPACGLLRVRPAREELSLLYKAIAMTTSFVCLFLPAGWILSHLDSYKKKE</sequence>